<evidence type="ECO:0000313" key="8">
    <source>
        <dbReference type="EMBL" id="ORZ23259.1"/>
    </source>
</evidence>
<reference evidence="8 9" key="1">
    <citation type="submission" date="2016-07" db="EMBL/GenBank/DDBJ databases">
        <title>Pervasive Adenine N6-methylation of Active Genes in Fungi.</title>
        <authorList>
            <consortium name="DOE Joint Genome Institute"/>
            <person name="Mondo S.J."/>
            <person name="Dannebaum R.O."/>
            <person name="Kuo R.C."/>
            <person name="Labutti K."/>
            <person name="Haridas S."/>
            <person name="Kuo A."/>
            <person name="Salamov A."/>
            <person name="Ahrendt S.R."/>
            <person name="Lipzen A."/>
            <person name="Sullivan W."/>
            <person name="Andreopoulos W.B."/>
            <person name="Clum A."/>
            <person name="Lindquist E."/>
            <person name="Daum C."/>
            <person name="Ramamoorthy G.K."/>
            <person name="Gryganskyi A."/>
            <person name="Culley D."/>
            <person name="Magnuson J.K."/>
            <person name="James T.Y."/>
            <person name="O'Malley M.A."/>
            <person name="Stajich J.E."/>
            <person name="Spatafora J.W."/>
            <person name="Visel A."/>
            <person name="Grigoriev I.V."/>
        </authorList>
    </citation>
    <scope>NUCLEOTIDE SEQUENCE [LARGE SCALE GENOMIC DNA]</scope>
    <source>
        <strain evidence="8 9">NRRL 1336</strain>
    </source>
</reference>
<dbReference type="PIRSF" id="PIRSF011789">
    <property type="entry name" value="tRNA_splic_SEN2"/>
    <property type="match status" value="1"/>
</dbReference>
<evidence type="ECO:0000256" key="3">
    <source>
        <dbReference type="ARBA" id="ARBA00023239"/>
    </source>
</evidence>
<feature type="domain" description="tRNA intron endonuclease catalytic" evidence="7">
    <location>
        <begin position="216"/>
        <end position="312"/>
    </location>
</feature>
<keyword evidence="9" id="KW-1185">Reference proteome</keyword>
<dbReference type="GO" id="GO:0003676">
    <property type="term" value="F:nucleic acid binding"/>
    <property type="evidence" value="ECO:0007669"/>
    <property type="project" value="InterPro"/>
</dbReference>
<protein>
    <recommendedName>
        <fullName evidence="4">tRNA-splicing endonuclease subunit Sen2</fullName>
        <ecNumber evidence="4">4.6.1.16</ecNumber>
    </recommendedName>
</protein>
<dbReference type="GO" id="GO:0000379">
    <property type="term" value="P:tRNA-type intron splice site recognition and cleavage"/>
    <property type="evidence" value="ECO:0007669"/>
    <property type="project" value="TreeGrafter"/>
</dbReference>
<dbReference type="EMBL" id="MCGE01000003">
    <property type="protein sequence ID" value="ORZ23259.1"/>
    <property type="molecule type" value="Genomic_DNA"/>
</dbReference>
<feature type="compositionally biased region" description="Polar residues" evidence="6">
    <location>
        <begin position="119"/>
        <end position="134"/>
    </location>
</feature>
<dbReference type="GO" id="GO:0032473">
    <property type="term" value="C:cytoplasmic side of mitochondrial outer membrane"/>
    <property type="evidence" value="ECO:0007669"/>
    <property type="project" value="EnsemblFungi"/>
</dbReference>
<comment type="function">
    <text evidence="4">Constitutes one of the two catalytic subunit of the tRNA-splicing endonuclease complex, a complex responsible for identification and cleavage of the splice sites in pre-tRNA. It cleaves pre-tRNA at the 5'- and 3'-splice sites to release the intron. The products are an intron and two tRNA half-molecules bearing 2',3'-cyclic phosphate and 5'-OH termini. There are no conserved sequences at the splice sites, but the intron is invariably located at the same site in the gene, placing the splice sites an invariant distance from the constant structural features of the tRNA body.</text>
</comment>
<dbReference type="OrthoDB" id="10249562at2759"/>
<feature type="active site" evidence="5">
    <location>
        <position position="246"/>
    </location>
</feature>
<dbReference type="InterPro" id="IPR006677">
    <property type="entry name" value="tRNA_intron_Endonuc_cat-like"/>
</dbReference>
<sequence length="348" mass="40244">MSKVKKQLQDELIPFPIHVSKSSTYNWYSILKNWLFSSSVSPSTRLTGVYMAYGRFVWILQQDQQLLYQQGHFGKGTLSRSDPTWYSRLQQSQELTPEQITVARRKQRRLLQQQRKQRTSSTTPETVASLGESQQEPDRWSMKELLEWTQGENYECSQLDLFEAFFLVYAIDALDIQDKDQLRLGIDDCWSIFSRAYSPALIPTRNMDSSSKLNMFAPHYAAYHYYRSQGWIPKDGLKFGVDFVLYQLGPSYRHAEFAVLIIPCTESSSSTASSSFTASGHQQYTSPYTWTELLRISRVCNQVKKTLVLCYVTLPLSTLSASWHLPILNQCTIRQVVMKRWSPGSNRD</sequence>
<feature type="active site" evidence="5">
    <location>
        <position position="305"/>
    </location>
</feature>
<feature type="active site" evidence="5">
    <location>
        <position position="254"/>
    </location>
</feature>
<comment type="caution">
    <text evidence="8">The sequence shown here is derived from an EMBL/GenBank/DDBJ whole genome shotgun (WGS) entry which is preliminary data.</text>
</comment>
<dbReference type="AlphaFoldDB" id="A0A1X2IW22"/>
<evidence type="ECO:0000256" key="2">
    <source>
        <dbReference type="ARBA" id="ARBA00022694"/>
    </source>
</evidence>
<dbReference type="PANTHER" id="PTHR21227">
    <property type="entry name" value="TRNA-SPLICING ENDONUCLEASE SUBUNIT SEN2"/>
    <property type="match status" value="1"/>
</dbReference>
<accession>A0A1X2IW22</accession>
<evidence type="ECO:0000313" key="9">
    <source>
        <dbReference type="Proteomes" id="UP000193560"/>
    </source>
</evidence>
<dbReference type="STRING" id="90262.A0A1X2IW22"/>
<dbReference type="Proteomes" id="UP000193560">
    <property type="component" value="Unassembled WGS sequence"/>
</dbReference>
<evidence type="ECO:0000256" key="5">
    <source>
        <dbReference type="PIRSR" id="PIRSR011789-1"/>
    </source>
</evidence>
<dbReference type="InterPro" id="IPR016589">
    <property type="entry name" value="tRNA_splic_SEN2"/>
</dbReference>
<feature type="region of interest" description="Disordered" evidence="6">
    <location>
        <begin position="112"/>
        <end position="136"/>
    </location>
</feature>
<dbReference type="GO" id="GO:0000214">
    <property type="term" value="C:tRNA-intron endonuclease complex"/>
    <property type="evidence" value="ECO:0007669"/>
    <property type="project" value="UniProtKB-UniRule"/>
</dbReference>
<dbReference type="InterPro" id="IPR006676">
    <property type="entry name" value="tRNA_splic"/>
</dbReference>
<dbReference type="SUPFAM" id="SSF53032">
    <property type="entry name" value="tRNA-intron endonuclease catalytic domain-like"/>
    <property type="match status" value="1"/>
</dbReference>
<dbReference type="Pfam" id="PF01974">
    <property type="entry name" value="tRNA_int_endo"/>
    <property type="match status" value="1"/>
</dbReference>
<evidence type="ECO:0000256" key="1">
    <source>
        <dbReference type="ARBA" id="ARBA00008078"/>
    </source>
</evidence>
<proteinExistence type="inferred from homology"/>
<keyword evidence="2 4" id="KW-0819">tRNA processing</keyword>
<evidence type="ECO:0000259" key="7">
    <source>
        <dbReference type="Pfam" id="PF01974"/>
    </source>
</evidence>
<name>A0A1X2IW22_9FUNG</name>
<dbReference type="InterPro" id="IPR011856">
    <property type="entry name" value="tRNA_endonuc-like_dom_sf"/>
</dbReference>
<gene>
    <name evidence="8" type="ORF">BCR42DRAFT_404366</name>
</gene>
<dbReference type="Gene3D" id="3.40.1350.10">
    <property type="match status" value="1"/>
</dbReference>
<evidence type="ECO:0000256" key="6">
    <source>
        <dbReference type="SAM" id="MobiDB-lite"/>
    </source>
</evidence>
<evidence type="ECO:0000256" key="4">
    <source>
        <dbReference type="PIRNR" id="PIRNR011789"/>
    </source>
</evidence>
<comment type="similarity">
    <text evidence="1 4">Belongs to the tRNA-intron endonuclease family.</text>
</comment>
<dbReference type="EC" id="4.6.1.16" evidence="4"/>
<dbReference type="CDD" id="cd22363">
    <property type="entry name" value="tRNA-intron_lyase_C"/>
    <property type="match status" value="1"/>
</dbReference>
<keyword evidence="3 4" id="KW-0456">Lyase</keyword>
<dbReference type="PANTHER" id="PTHR21227:SF0">
    <property type="entry name" value="TRNA-SPLICING ENDONUCLEASE SUBUNIT SEN2"/>
    <property type="match status" value="1"/>
</dbReference>
<organism evidence="8 9">
    <name type="scientific">Absidia repens</name>
    <dbReference type="NCBI Taxonomy" id="90262"/>
    <lineage>
        <taxon>Eukaryota</taxon>
        <taxon>Fungi</taxon>
        <taxon>Fungi incertae sedis</taxon>
        <taxon>Mucoromycota</taxon>
        <taxon>Mucoromycotina</taxon>
        <taxon>Mucoromycetes</taxon>
        <taxon>Mucorales</taxon>
        <taxon>Cunninghamellaceae</taxon>
        <taxon>Absidia</taxon>
    </lineage>
</organism>
<dbReference type="GO" id="GO:0000213">
    <property type="term" value="F:tRNA-intron lyase activity"/>
    <property type="evidence" value="ECO:0007669"/>
    <property type="project" value="UniProtKB-UniRule"/>
</dbReference>
<dbReference type="InterPro" id="IPR036167">
    <property type="entry name" value="tRNA_intron_Endo_cat-like_sf"/>
</dbReference>